<name>A0A6B0SL34_9EURY</name>
<dbReference type="EMBL" id="WUUU01000041">
    <property type="protein sequence ID" value="MXR20411.1"/>
    <property type="molecule type" value="Genomic_DNA"/>
</dbReference>
<feature type="domain" description="Solute-binding protein family 5" evidence="5">
    <location>
        <begin position="111"/>
        <end position="458"/>
    </location>
</feature>
<keyword evidence="7" id="KW-1185">Reference proteome</keyword>
<evidence type="ECO:0000256" key="1">
    <source>
        <dbReference type="ARBA" id="ARBA00005695"/>
    </source>
</evidence>
<dbReference type="GO" id="GO:0043190">
    <property type="term" value="C:ATP-binding cassette (ABC) transporter complex"/>
    <property type="evidence" value="ECO:0007669"/>
    <property type="project" value="InterPro"/>
</dbReference>
<evidence type="ECO:0000256" key="3">
    <source>
        <dbReference type="ARBA" id="ARBA00022729"/>
    </source>
</evidence>
<dbReference type="Pfam" id="PF00496">
    <property type="entry name" value="SBP_bac_5"/>
    <property type="match status" value="1"/>
</dbReference>
<dbReference type="SUPFAM" id="SSF53850">
    <property type="entry name" value="Periplasmic binding protein-like II"/>
    <property type="match status" value="1"/>
</dbReference>
<evidence type="ECO:0000256" key="4">
    <source>
        <dbReference type="SAM" id="MobiDB-lite"/>
    </source>
</evidence>
<comment type="similarity">
    <text evidence="1">Belongs to the bacterial solute-binding protein 5 family.</text>
</comment>
<keyword evidence="2" id="KW-0813">Transport</keyword>
<dbReference type="Gene3D" id="3.40.190.10">
    <property type="entry name" value="Periplasmic binding protein-like II"/>
    <property type="match status" value="1"/>
</dbReference>
<comment type="caution">
    <text evidence="6">The sequence shown here is derived from an EMBL/GenBank/DDBJ whole genome shotgun (WGS) entry which is preliminary data.</text>
</comment>
<accession>A0A6B0SL34</accession>
<proteinExistence type="inferred from homology"/>
<keyword evidence="3" id="KW-0732">Signal</keyword>
<organism evidence="6 7">
    <name type="scientific">Halobacterium bonnevillei</name>
    <dbReference type="NCBI Taxonomy" id="2692200"/>
    <lineage>
        <taxon>Archaea</taxon>
        <taxon>Methanobacteriati</taxon>
        <taxon>Methanobacteriota</taxon>
        <taxon>Stenosarchaea group</taxon>
        <taxon>Halobacteria</taxon>
        <taxon>Halobacteriales</taxon>
        <taxon>Halobacteriaceae</taxon>
        <taxon>Halobacterium</taxon>
    </lineage>
</organism>
<dbReference type="RefSeq" id="WP_159525959.1">
    <property type="nucleotide sequence ID" value="NZ_WUUU01000041.1"/>
</dbReference>
<evidence type="ECO:0000313" key="7">
    <source>
        <dbReference type="Proteomes" id="UP000471521"/>
    </source>
</evidence>
<dbReference type="GO" id="GO:0015833">
    <property type="term" value="P:peptide transport"/>
    <property type="evidence" value="ECO:0007669"/>
    <property type="project" value="TreeGrafter"/>
</dbReference>
<evidence type="ECO:0000313" key="6">
    <source>
        <dbReference type="EMBL" id="MXR20411.1"/>
    </source>
</evidence>
<dbReference type="Proteomes" id="UP000471521">
    <property type="component" value="Unassembled WGS sequence"/>
</dbReference>
<dbReference type="Gene3D" id="3.90.76.10">
    <property type="entry name" value="Dipeptide-binding Protein, Domain 1"/>
    <property type="match status" value="1"/>
</dbReference>
<dbReference type="AlphaFoldDB" id="A0A6B0SL34"/>
<dbReference type="PANTHER" id="PTHR30290">
    <property type="entry name" value="PERIPLASMIC BINDING COMPONENT OF ABC TRANSPORTER"/>
    <property type="match status" value="1"/>
</dbReference>
<dbReference type="GO" id="GO:0042597">
    <property type="term" value="C:periplasmic space"/>
    <property type="evidence" value="ECO:0007669"/>
    <property type="project" value="UniProtKB-ARBA"/>
</dbReference>
<reference evidence="6 7" key="1">
    <citation type="submission" date="2019-12" db="EMBL/GenBank/DDBJ databases">
        <title>Isolation and characterization of three novel carbon monoxide-oxidizing members of Halobacteria from salione crusts and soils.</title>
        <authorList>
            <person name="Myers M.R."/>
            <person name="King G.M."/>
        </authorList>
    </citation>
    <scope>NUCLEOTIDE SEQUENCE [LARGE SCALE GENOMIC DNA]</scope>
    <source>
        <strain evidence="6 7">PCN9</strain>
    </source>
</reference>
<dbReference type="GO" id="GO:1904680">
    <property type="term" value="F:peptide transmembrane transporter activity"/>
    <property type="evidence" value="ECO:0007669"/>
    <property type="project" value="TreeGrafter"/>
</dbReference>
<dbReference type="InterPro" id="IPR030678">
    <property type="entry name" value="Peptide/Ni-bd"/>
</dbReference>
<evidence type="ECO:0000256" key="2">
    <source>
        <dbReference type="ARBA" id="ARBA00022448"/>
    </source>
</evidence>
<dbReference type="PIRSF" id="PIRSF002741">
    <property type="entry name" value="MppA"/>
    <property type="match status" value="1"/>
</dbReference>
<dbReference type="PANTHER" id="PTHR30290:SF9">
    <property type="entry name" value="OLIGOPEPTIDE-BINDING PROTEIN APPA"/>
    <property type="match status" value="1"/>
</dbReference>
<dbReference type="Gene3D" id="3.10.105.10">
    <property type="entry name" value="Dipeptide-binding Protein, Domain 3"/>
    <property type="match status" value="1"/>
</dbReference>
<gene>
    <name evidence="6" type="ORF">GRX66_07260</name>
</gene>
<protein>
    <recommendedName>
        <fullName evidence="5">Solute-binding protein family 5 domain-containing protein</fullName>
    </recommendedName>
</protein>
<dbReference type="InterPro" id="IPR039424">
    <property type="entry name" value="SBP_5"/>
</dbReference>
<dbReference type="OrthoDB" id="37176at2157"/>
<sequence>MTRNDDPDWLTPTRRRVLAGLGTGAAASFAGCTGGDSDDGTTDDSDDNNGGSGDTTTEAGDTGNGGDPSTVAIGITNGGWDLIPARDTDFDSNKVYTLIYDNVVNLNSDGQVVPDLAKDWTRESDTQFVFDLEEDVTFHNGEDFTAENVRYTYQWIQENENPRKNYVAAVEDVVVENDTTVRFDLSEPYAPLLYKIHAVMWPLSEAAFEEHGDQYNQNPVGTGPFELTSWSSGDKAVLEAYDDYWKDDQPNIDRIEFRILPEDSSKVSQLETGSIDLLDRMPPQFTGRIENSGTARVITKPGVSSGRIDFNTDVEPLGDRDVRRAIAWALDKEQITQTVLQGYGNPAKSVLPDSYPQYNDSISDFNHPSGDPSQAEQLLADAGYSDLSLQIKTSTSSRHKRTATLVQSMLDNVGISTEIQSLEGNTFFSQETSGDYEIAVSNWTWYGDPDTLLYLYHSEGLNVWNISNSELDGLLEEQRRAVDPDARQDLMDEIQRIVYEEAYSVYTYYPQRIQGISTDIEGYEQYANGSFRSLDGASVN</sequence>
<feature type="region of interest" description="Disordered" evidence="4">
    <location>
        <begin position="26"/>
        <end position="71"/>
    </location>
</feature>
<dbReference type="CDD" id="cd00995">
    <property type="entry name" value="PBP2_NikA_DppA_OppA_like"/>
    <property type="match status" value="1"/>
</dbReference>
<feature type="compositionally biased region" description="Acidic residues" evidence="4">
    <location>
        <begin position="36"/>
        <end position="47"/>
    </location>
</feature>
<dbReference type="InterPro" id="IPR000914">
    <property type="entry name" value="SBP_5_dom"/>
</dbReference>
<evidence type="ECO:0000259" key="5">
    <source>
        <dbReference type="Pfam" id="PF00496"/>
    </source>
</evidence>
<dbReference type="PROSITE" id="PS51257">
    <property type="entry name" value="PROKAR_LIPOPROTEIN"/>
    <property type="match status" value="1"/>
</dbReference>